<keyword evidence="3" id="KW-0418">Kinase</keyword>
<sequence>MSAKERSSMEAEHVPKWTLRRTIPSNTAISSELAAELIDAMMQRDWPASDLFRVQLAYEEAVVNAIRHGNRHDVSKTVHVEMACNDDEIWIRITDQGPGFDPNSIPDPRIDELIEIPGGRGVLLISEIMSEITYNEQGNQITMIKRKADASADGIEHE</sequence>
<name>A0A5C5YMZ3_9BACT</name>
<dbReference type="CDD" id="cd16936">
    <property type="entry name" value="HATPase_RsbW-like"/>
    <property type="match status" value="1"/>
</dbReference>
<dbReference type="GO" id="GO:0004674">
    <property type="term" value="F:protein serine/threonine kinase activity"/>
    <property type="evidence" value="ECO:0007669"/>
    <property type="project" value="UniProtKB-KW"/>
</dbReference>
<dbReference type="Gene3D" id="3.30.565.10">
    <property type="entry name" value="Histidine kinase-like ATPase, C-terminal domain"/>
    <property type="match status" value="1"/>
</dbReference>
<dbReference type="RefSeq" id="WP_146404053.1">
    <property type="nucleotide sequence ID" value="NZ_SJPJ01000002.1"/>
</dbReference>
<dbReference type="InterPro" id="IPR003594">
    <property type="entry name" value="HATPase_dom"/>
</dbReference>
<dbReference type="PANTHER" id="PTHR35526">
    <property type="entry name" value="ANTI-SIGMA-F FACTOR RSBW-RELATED"/>
    <property type="match status" value="1"/>
</dbReference>
<dbReference type="InterPro" id="IPR050267">
    <property type="entry name" value="Anti-sigma-factor_SerPK"/>
</dbReference>
<reference evidence="3 4" key="1">
    <citation type="submission" date="2019-02" db="EMBL/GenBank/DDBJ databases">
        <title>Deep-cultivation of Planctomycetes and their phenomic and genomic characterization uncovers novel biology.</title>
        <authorList>
            <person name="Wiegand S."/>
            <person name="Jogler M."/>
            <person name="Boedeker C."/>
            <person name="Pinto D."/>
            <person name="Vollmers J."/>
            <person name="Rivas-Marin E."/>
            <person name="Kohn T."/>
            <person name="Peeters S.H."/>
            <person name="Heuer A."/>
            <person name="Rast P."/>
            <person name="Oberbeckmann S."/>
            <person name="Bunk B."/>
            <person name="Jeske O."/>
            <person name="Meyerdierks A."/>
            <person name="Storesund J.E."/>
            <person name="Kallscheuer N."/>
            <person name="Luecker S."/>
            <person name="Lage O.M."/>
            <person name="Pohl T."/>
            <person name="Merkel B.J."/>
            <person name="Hornburger P."/>
            <person name="Mueller R.-W."/>
            <person name="Bruemmer F."/>
            <person name="Labrenz M."/>
            <person name="Spormann A.M."/>
            <person name="Op Den Camp H."/>
            <person name="Overmann J."/>
            <person name="Amann R."/>
            <person name="Jetten M.S.M."/>
            <person name="Mascher T."/>
            <person name="Medema M.H."/>
            <person name="Devos D.P."/>
            <person name="Kaster A.-K."/>
            <person name="Ovreas L."/>
            <person name="Rohde M."/>
            <person name="Galperin M.Y."/>
            <person name="Jogler C."/>
        </authorList>
    </citation>
    <scope>NUCLEOTIDE SEQUENCE [LARGE SCALE GENOMIC DNA]</scope>
    <source>
        <strain evidence="3 4">CA13</strain>
    </source>
</reference>
<accession>A0A5C5YMZ3</accession>
<evidence type="ECO:0000313" key="3">
    <source>
        <dbReference type="EMBL" id="TWT76253.1"/>
    </source>
</evidence>
<evidence type="ECO:0000313" key="4">
    <source>
        <dbReference type="Proteomes" id="UP000315010"/>
    </source>
</evidence>
<dbReference type="OrthoDB" id="9792240at2"/>
<dbReference type="InterPro" id="IPR036890">
    <property type="entry name" value="HATPase_C_sf"/>
</dbReference>
<keyword evidence="4" id="KW-1185">Reference proteome</keyword>
<proteinExistence type="predicted"/>
<comment type="caution">
    <text evidence="3">The sequence shown here is derived from an EMBL/GenBank/DDBJ whole genome shotgun (WGS) entry which is preliminary data.</text>
</comment>
<protein>
    <submittedName>
        <fullName evidence="3">Serine/threonine-protein kinase BtrW</fullName>
        <ecNumber evidence="3">2.7.11.1</ecNumber>
    </submittedName>
</protein>
<keyword evidence="1" id="KW-0723">Serine/threonine-protein kinase</keyword>
<evidence type="ECO:0000259" key="2">
    <source>
        <dbReference type="Pfam" id="PF13581"/>
    </source>
</evidence>
<evidence type="ECO:0000256" key="1">
    <source>
        <dbReference type="ARBA" id="ARBA00022527"/>
    </source>
</evidence>
<dbReference type="EMBL" id="SJPJ01000002">
    <property type="protein sequence ID" value="TWT76253.1"/>
    <property type="molecule type" value="Genomic_DNA"/>
</dbReference>
<keyword evidence="3" id="KW-0808">Transferase</keyword>
<gene>
    <name evidence="3" type="primary">btrW</name>
    <name evidence="3" type="ORF">CA13_67450</name>
</gene>
<feature type="domain" description="Histidine kinase/HSP90-like ATPase" evidence="2">
    <location>
        <begin position="34"/>
        <end position="145"/>
    </location>
</feature>
<dbReference type="SUPFAM" id="SSF55874">
    <property type="entry name" value="ATPase domain of HSP90 chaperone/DNA topoisomerase II/histidine kinase"/>
    <property type="match status" value="1"/>
</dbReference>
<dbReference type="Proteomes" id="UP000315010">
    <property type="component" value="Unassembled WGS sequence"/>
</dbReference>
<dbReference type="Pfam" id="PF13581">
    <property type="entry name" value="HATPase_c_2"/>
    <property type="match status" value="1"/>
</dbReference>
<dbReference type="AlphaFoldDB" id="A0A5C5YMZ3"/>
<organism evidence="3 4">
    <name type="scientific">Novipirellula herctigrandis</name>
    <dbReference type="NCBI Taxonomy" id="2527986"/>
    <lineage>
        <taxon>Bacteria</taxon>
        <taxon>Pseudomonadati</taxon>
        <taxon>Planctomycetota</taxon>
        <taxon>Planctomycetia</taxon>
        <taxon>Pirellulales</taxon>
        <taxon>Pirellulaceae</taxon>
        <taxon>Novipirellula</taxon>
    </lineage>
</organism>
<dbReference type="EC" id="2.7.11.1" evidence="3"/>
<dbReference type="PANTHER" id="PTHR35526:SF3">
    <property type="entry name" value="ANTI-SIGMA-F FACTOR RSBW"/>
    <property type="match status" value="1"/>
</dbReference>